<sequence>MPKYFCEYCDIFLAHSSFFGRKQHSTGRKHIQNKIDYYTEQMKEKGVGVPNYDDQPEAKALGPVTYPSAVAPVGGSHPYAPPFAGKGFGKGKGMLFGKGFVRKVDELEVTAERWRRQREAEEDIAKELATLNTMPSSSFHMGRAWGVGRRPGGCFGDLDEQSDGEESDDDLATTDSEDYEASESSEFDTSGSSCEAEDDRPSGIPWYVSTPRSNRRSSKTYFDLFGLDEDDNTIATAERIRKASLGTVNGAPAVAAPTVSGPSHSALLDDDDEVNRWYSPEYSLEAEGGAWYRDSSVLSRLRLNIEGWREWDLKVQLQRLQAIAQAGTEKRTIMAKRREEEEEQSLLAEEKRLRMIEEKKKVEAEKRMVVDDKTAAEATPQSPKKLAAPAPQPPSTPDFARPEIKEKPIAVPVQPPAVEEATGETLQTAGLKALTSFTDVWGRKAELSKKYRPAWKEICIAAQQVSSTRKSITHTAAKATRVLSRNKDNEEAVRFLACASAEKLISCSINNSLDFVWTTAYHIRLVAENLQSEPAHVRDLYLHALVGCLNFKCPWISWIDVGKATKAAVKHVDSTDWFKEQETFVCLWLALLLVFQDITCLWQWLAALVTDAHRQDPALPMLVHCYLRVCRYDLVKRWLGPNQGGKLERLFAGPIRARIREIRSLNRSSAVVEHYGLLCETELDDPNIGPPEGVEVQADEESELNSNV</sequence>
<dbReference type="OrthoDB" id="445943at2759"/>
<keyword evidence="3" id="KW-0863">Zinc-finger</keyword>
<keyword evidence="7" id="KW-0687">Ribonucleoprotein</keyword>
<dbReference type="SMART" id="SM00451">
    <property type="entry name" value="ZnF_U1"/>
    <property type="match status" value="1"/>
</dbReference>
<feature type="compositionally biased region" description="Acidic residues" evidence="9">
    <location>
        <begin position="697"/>
        <end position="708"/>
    </location>
</feature>
<dbReference type="GO" id="GO:0030627">
    <property type="term" value="F:pre-mRNA 5'-splice site binding"/>
    <property type="evidence" value="ECO:0007669"/>
    <property type="project" value="InterPro"/>
</dbReference>
<comment type="caution">
    <text evidence="11">The sequence shown here is derived from an EMBL/GenBank/DDBJ whole genome shotgun (WGS) entry which is preliminary data.</text>
</comment>
<dbReference type="PROSITE" id="PS50171">
    <property type="entry name" value="ZF_MATRIN"/>
    <property type="match status" value="1"/>
</dbReference>
<evidence type="ECO:0000313" key="12">
    <source>
        <dbReference type="Proteomes" id="UP000570595"/>
    </source>
</evidence>
<dbReference type="PANTHER" id="PTHR31148">
    <property type="entry name" value="U1 SMALL NUCLEAR RIBONUCLEOPROTEIN C"/>
    <property type="match status" value="1"/>
</dbReference>
<evidence type="ECO:0000256" key="9">
    <source>
        <dbReference type="SAM" id="MobiDB-lite"/>
    </source>
</evidence>
<protein>
    <recommendedName>
        <fullName evidence="10">Matrin-type domain-containing protein</fullName>
    </recommendedName>
</protein>
<feature type="coiled-coil region" evidence="8">
    <location>
        <begin position="339"/>
        <end position="367"/>
    </location>
</feature>
<comment type="subcellular location">
    <subcellularLocation>
        <location evidence="1">Nucleus</location>
    </subcellularLocation>
</comment>
<keyword evidence="2" id="KW-0479">Metal-binding</keyword>
<evidence type="ECO:0000259" key="10">
    <source>
        <dbReference type="PROSITE" id="PS50171"/>
    </source>
</evidence>
<dbReference type="Proteomes" id="UP000570595">
    <property type="component" value="Unassembled WGS sequence"/>
</dbReference>
<gene>
    <name evidence="11" type="ORF">FOZ61_002268</name>
</gene>
<evidence type="ECO:0000313" key="11">
    <source>
        <dbReference type="EMBL" id="KAF4662709.1"/>
    </source>
</evidence>
<feature type="region of interest" description="Disordered" evidence="9">
    <location>
        <begin position="152"/>
        <end position="214"/>
    </location>
</feature>
<dbReference type="AlphaFoldDB" id="A0A7J6LTS1"/>
<dbReference type="GO" id="GO:0005685">
    <property type="term" value="C:U1 snRNP"/>
    <property type="evidence" value="ECO:0007669"/>
    <property type="project" value="InterPro"/>
</dbReference>
<dbReference type="GO" id="GO:0008270">
    <property type="term" value="F:zinc ion binding"/>
    <property type="evidence" value="ECO:0007669"/>
    <property type="project" value="UniProtKB-KW"/>
</dbReference>
<feature type="region of interest" description="Disordered" evidence="9">
    <location>
        <begin position="686"/>
        <end position="708"/>
    </location>
</feature>
<dbReference type="EMBL" id="JABAHT010000161">
    <property type="protein sequence ID" value="KAF4662709.1"/>
    <property type="molecule type" value="Genomic_DNA"/>
</dbReference>
<feature type="compositionally biased region" description="Acidic residues" evidence="9">
    <location>
        <begin position="157"/>
        <end position="186"/>
    </location>
</feature>
<accession>A0A7J6LTS1</accession>
<evidence type="ECO:0000256" key="7">
    <source>
        <dbReference type="ARBA" id="ARBA00023274"/>
    </source>
</evidence>
<evidence type="ECO:0000256" key="2">
    <source>
        <dbReference type="ARBA" id="ARBA00022723"/>
    </source>
</evidence>
<dbReference type="InterPro" id="IPR003604">
    <property type="entry name" value="Matrin/U1-like-C_Znf_C2H2"/>
</dbReference>
<evidence type="ECO:0000256" key="5">
    <source>
        <dbReference type="ARBA" id="ARBA00022884"/>
    </source>
</evidence>
<evidence type="ECO:0000256" key="4">
    <source>
        <dbReference type="ARBA" id="ARBA00022833"/>
    </source>
</evidence>
<evidence type="ECO:0000256" key="3">
    <source>
        <dbReference type="ARBA" id="ARBA00022771"/>
    </source>
</evidence>
<dbReference type="Pfam" id="PF06220">
    <property type="entry name" value="zf-U1"/>
    <property type="match status" value="1"/>
</dbReference>
<keyword evidence="4" id="KW-0862">Zinc</keyword>
<dbReference type="InterPro" id="IPR000690">
    <property type="entry name" value="Matrin/U1-C_Znf_C2H2"/>
</dbReference>
<keyword evidence="8" id="KW-0175">Coiled coil</keyword>
<keyword evidence="6" id="KW-0539">Nucleus</keyword>
<feature type="region of interest" description="Disordered" evidence="9">
    <location>
        <begin position="371"/>
        <end position="401"/>
    </location>
</feature>
<dbReference type="Gene3D" id="1.25.40.510">
    <property type="entry name" value="GLE1-like"/>
    <property type="match status" value="1"/>
</dbReference>
<reference evidence="11 12" key="1">
    <citation type="submission" date="2020-04" db="EMBL/GenBank/DDBJ databases">
        <title>Perkinsus olseni comparative genomics.</title>
        <authorList>
            <person name="Bogema D.R."/>
        </authorList>
    </citation>
    <scope>NUCLEOTIDE SEQUENCE [LARGE SCALE GENOMIC DNA]</scope>
    <source>
        <strain evidence="11">ATCC PRA-179</strain>
    </source>
</reference>
<organism evidence="11 12">
    <name type="scientific">Perkinsus olseni</name>
    <name type="common">Perkinsus atlanticus</name>
    <dbReference type="NCBI Taxonomy" id="32597"/>
    <lineage>
        <taxon>Eukaryota</taxon>
        <taxon>Sar</taxon>
        <taxon>Alveolata</taxon>
        <taxon>Perkinsozoa</taxon>
        <taxon>Perkinsea</taxon>
        <taxon>Perkinsida</taxon>
        <taxon>Perkinsidae</taxon>
        <taxon>Perkinsus</taxon>
    </lineage>
</organism>
<keyword evidence="5" id="KW-0694">RNA-binding</keyword>
<dbReference type="InterPro" id="IPR036236">
    <property type="entry name" value="Znf_C2H2_sf"/>
</dbReference>
<dbReference type="GO" id="GO:0000395">
    <property type="term" value="P:mRNA 5'-splice site recognition"/>
    <property type="evidence" value="ECO:0007669"/>
    <property type="project" value="InterPro"/>
</dbReference>
<dbReference type="InterPro" id="IPR013085">
    <property type="entry name" value="U1-CZ_Znf_C2H2"/>
</dbReference>
<dbReference type="PANTHER" id="PTHR31148:SF1">
    <property type="entry name" value="U1 SMALL NUCLEAR RIBONUCLEOPROTEIN C"/>
    <property type="match status" value="1"/>
</dbReference>
<name>A0A7J6LTS1_PEROL</name>
<dbReference type="SUPFAM" id="SSF57667">
    <property type="entry name" value="beta-beta-alpha zinc fingers"/>
    <property type="match status" value="1"/>
</dbReference>
<dbReference type="Gene3D" id="3.30.160.60">
    <property type="entry name" value="Classic Zinc Finger"/>
    <property type="match status" value="1"/>
</dbReference>
<dbReference type="InterPro" id="IPR017340">
    <property type="entry name" value="U1_snRNP-C"/>
</dbReference>
<feature type="compositionally biased region" description="Low complexity" evidence="9">
    <location>
        <begin position="380"/>
        <end position="389"/>
    </location>
</feature>
<dbReference type="InterPro" id="IPR038506">
    <property type="entry name" value="GLE1-like_sf"/>
</dbReference>
<evidence type="ECO:0000256" key="1">
    <source>
        <dbReference type="ARBA" id="ARBA00004123"/>
    </source>
</evidence>
<proteinExistence type="predicted"/>
<evidence type="ECO:0000256" key="8">
    <source>
        <dbReference type="SAM" id="Coils"/>
    </source>
</evidence>
<feature type="domain" description="Matrin-type" evidence="10">
    <location>
        <begin position="4"/>
        <end position="36"/>
    </location>
</feature>
<evidence type="ECO:0000256" key="6">
    <source>
        <dbReference type="ARBA" id="ARBA00023242"/>
    </source>
</evidence>